<feature type="region of interest" description="Disordered" evidence="1">
    <location>
        <begin position="70"/>
        <end position="129"/>
    </location>
</feature>
<proteinExistence type="predicted"/>
<accession>A0A4Z2FPL1</accession>
<reference evidence="2 3" key="1">
    <citation type="submission" date="2019-03" db="EMBL/GenBank/DDBJ databases">
        <title>First draft genome of Liparis tanakae, snailfish: a comprehensive survey of snailfish specific genes.</title>
        <authorList>
            <person name="Kim W."/>
            <person name="Song I."/>
            <person name="Jeong J.-H."/>
            <person name="Kim D."/>
            <person name="Kim S."/>
            <person name="Ryu S."/>
            <person name="Song J.Y."/>
            <person name="Lee S.K."/>
        </authorList>
    </citation>
    <scope>NUCLEOTIDE SEQUENCE [LARGE SCALE GENOMIC DNA]</scope>
    <source>
        <tissue evidence="2">Muscle</tissue>
    </source>
</reference>
<sequence>MLAIGSDHMESHIVGGKEEIENCDVQDKRHARPLMTSDAAHNDASMNPPVSQQPSSFYCLQFYKIKISEPPCGRNRSYEQEELTPDEEEERHGDTAHPGATEEVVTTISPKVRGREEEEGRKMRGDGHGCECPWLSAPSRWAGVGKG</sequence>
<feature type="compositionally biased region" description="Basic and acidic residues" evidence="1">
    <location>
        <begin position="113"/>
        <end position="129"/>
    </location>
</feature>
<keyword evidence="3" id="KW-1185">Reference proteome</keyword>
<evidence type="ECO:0000313" key="2">
    <source>
        <dbReference type="EMBL" id="TNN43088.1"/>
    </source>
</evidence>
<name>A0A4Z2FPL1_9TELE</name>
<feature type="region of interest" description="Disordered" evidence="1">
    <location>
        <begin position="1"/>
        <end position="27"/>
    </location>
</feature>
<dbReference type="EMBL" id="SRLO01000991">
    <property type="protein sequence ID" value="TNN43088.1"/>
    <property type="molecule type" value="Genomic_DNA"/>
</dbReference>
<protein>
    <submittedName>
        <fullName evidence="2">Uncharacterized protein</fullName>
    </submittedName>
</protein>
<gene>
    <name evidence="2" type="ORF">EYF80_046722</name>
</gene>
<dbReference type="Proteomes" id="UP000314294">
    <property type="component" value="Unassembled WGS sequence"/>
</dbReference>
<comment type="caution">
    <text evidence="2">The sequence shown here is derived from an EMBL/GenBank/DDBJ whole genome shotgun (WGS) entry which is preliminary data.</text>
</comment>
<dbReference type="AlphaFoldDB" id="A0A4Z2FPL1"/>
<organism evidence="2 3">
    <name type="scientific">Liparis tanakae</name>
    <name type="common">Tanaka's snailfish</name>
    <dbReference type="NCBI Taxonomy" id="230148"/>
    <lineage>
        <taxon>Eukaryota</taxon>
        <taxon>Metazoa</taxon>
        <taxon>Chordata</taxon>
        <taxon>Craniata</taxon>
        <taxon>Vertebrata</taxon>
        <taxon>Euteleostomi</taxon>
        <taxon>Actinopterygii</taxon>
        <taxon>Neopterygii</taxon>
        <taxon>Teleostei</taxon>
        <taxon>Neoteleostei</taxon>
        <taxon>Acanthomorphata</taxon>
        <taxon>Eupercaria</taxon>
        <taxon>Perciformes</taxon>
        <taxon>Cottioidei</taxon>
        <taxon>Cottales</taxon>
        <taxon>Liparidae</taxon>
        <taxon>Liparis</taxon>
    </lineage>
</organism>
<evidence type="ECO:0000313" key="3">
    <source>
        <dbReference type="Proteomes" id="UP000314294"/>
    </source>
</evidence>
<evidence type="ECO:0000256" key="1">
    <source>
        <dbReference type="SAM" id="MobiDB-lite"/>
    </source>
</evidence>
<feature type="compositionally biased region" description="Basic and acidic residues" evidence="1">
    <location>
        <begin position="7"/>
        <end position="27"/>
    </location>
</feature>
<feature type="compositionally biased region" description="Acidic residues" evidence="1">
    <location>
        <begin position="80"/>
        <end position="89"/>
    </location>
</feature>